<dbReference type="InterPro" id="IPR011004">
    <property type="entry name" value="Trimer_LpxA-like_sf"/>
</dbReference>
<keyword evidence="4" id="KW-0808">Transferase</keyword>
<evidence type="ECO:0000313" key="5">
    <source>
        <dbReference type="Proteomes" id="UP000251341"/>
    </source>
</evidence>
<dbReference type="PANTHER" id="PTHR43300">
    <property type="entry name" value="ACETYLTRANSFERASE"/>
    <property type="match status" value="1"/>
</dbReference>
<gene>
    <name evidence="4" type="ORF">B9Z44_08640</name>
</gene>
<dbReference type="InterPro" id="IPR020019">
    <property type="entry name" value="AcTrfase_PglD-like"/>
</dbReference>
<dbReference type="Proteomes" id="UP000251341">
    <property type="component" value="Unassembled WGS sequence"/>
</dbReference>
<keyword evidence="5" id="KW-1185">Reference proteome</keyword>
<dbReference type="PANTHER" id="PTHR43300:SF7">
    <property type="entry name" value="UDP-N-ACETYLBACILLOSAMINE N-ACETYLTRANSFERASE"/>
    <property type="match status" value="1"/>
</dbReference>
<dbReference type="RefSeq" id="WP_108402192.1">
    <property type="nucleotide sequence ID" value="NZ_NESP01000001.1"/>
</dbReference>
<comment type="similarity">
    <text evidence="1">Belongs to the transferase hexapeptide repeat family.</text>
</comment>
<evidence type="ECO:0000256" key="2">
    <source>
        <dbReference type="PIRSR" id="PIRSR620019-2"/>
    </source>
</evidence>
<evidence type="ECO:0000259" key="3">
    <source>
        <dbReference type="Pfam" id="PF17836"/>
    </source>
</evidence>
<dbReference type="Gene3D" id="3.40.50.20">
    <property type="match status" value="1"/>
</dbReference>
<proteinExistence type="inferred from homology"/>
<reference evidence="4 5" key="1">
    <citation type="submission" date="2017-04" db="EMBL/GenBank/DDBJ databases">
        <title>Unexpected and diverse lifestyles within the genus Limnohabitans.</title>
        <authorList>
            <person name="Kasalicky V."/>
            <person name="Mehrshad M."/>
            <person name="Andrei S.-A."/>
            <person name="Salcher M."/>
            <person name="Kratochvilova H."/>
            <person name="Simek K."/>
            <person name="Ghai R."/>
        </authorList>
    </citation>
    <scope>NUCLEOTIDE SEQUENCE [LARGE SCALE GENOMIC DNA]</scope>
    <source>
        <strain evidence="4 5">MWH-C5</strain>
    </source>
</reference>
<evidence type="ECO:0000313" key="4">
    <source>
        <dbReference type="EMBL" id="PUE59633.1"/>
    </source>
</evidence>
<dbReference type="EMBL" id="NESP01000001">
    <property type="protein sequence ID" value="PUE59633.1"/>
    <property type="molecule type" value="Genomic_DNA"/>
</dbReference>
<name>A0A315EPF2_9BURK</name>
<dbReference type="InterPro" id="IPR041561">
    <property type="entry name" value="PglD_N"/>
</dbReference>
<dbReference type="CDD" id="cd03360">
    <property type="entry name" value="LbH_AT_putative"/>
    <property type="match status" value="1"/>
</dbReference>
<dbReference type="SUPFAM" id="SSF51161">
    <property type="entry name" value="Trimeric LpxA-like enzymes"/>
    <property type="match status" value="1"/>
</dbReference>
<sequence>MLGKPRLLIVGAGGHGRSVAEAVLMADQFSLVGFADDGAFARGDAVWGLPVLGPATAFASYTDQATHALVAIGNNVIRQKLFAQLQTAGFVIASVIHPRAMVSPRAQLGVGVAVMAGAIVGTEAILGQGAIVNCGAVVDHHTQVHDFGHLGVNACMAGGSVLGALAWMQAGSAIGYGVQVAAGSVLKPGESL</sequence>
<dbReference type="InterPro" id="IPR050179">
    <property type="entry name" value="Trans_hexapeptide_repeat"/>
</dbReference>
<dbReference type="Pfam" id="PF17836">
    <property type="entry name" value="PglD_N"/>
    <property type="match status" value="1"/>
</dbReference>
<evidence type="ECO:0000256" key="1">
    <source>
        <dbReference type="ARBA" id="ARBA00007274"/>
    </source>
</evidence>
<accession>A0A315EPF2</accession>
<dbReference type="GO" id="GO:0016740">
    <property type="term" value="F:transferase activity"/>
    <property type="evidence" value="ECO:0007669"/>
    <property type="project" value="UniProtKB-KW"/>
</dbReference>
<organism evidence="4 5">
    <name type="scientific">Limnohabitans curvus</name>
    <dbReference type="NCBI Taxonomy" id="323423"/>
    <lineage>
        <taxon>Bacteria</taxon>
        <taxon>Pseudomonadati</taxon>
        <taxon>Pseudomonadota</taxon>
        <taxon>Betaproteobacteria</taxon>
        <taxon>Burkholderiales</taxon>
        <taxon>Comamonadaceae</taxon>
        <taxon>Limnohabitans</taxon>
    </lineage>
</organism>
<comment type="caution">
    <text evidence="4">The sequence shown here is derived from an EMBL/GenBank/DDBJ whole genome shotgun (WGS) entry which is preliminary data.</text>
</comment>
<feature type="binding site" evidence="2">
    <location>
        <position position="149"/>
    </location>
    <ligand>
        <name>acetyl-CoA</name>
        <dbReference type="ChEBI" id="CHEBI:57288"/>
    </ligand>
</feature>
<dbReference type="Gene3D" id="2.160.10.10">
    <property type="entry name" value="Hexapeptide repeat proteins"/>
    <property type="match status" value="1"/>
</dbReference>
<protein>
    <submittedName>
        <fullName evidence="4">Acetyltransferase</fullName>
    </submittedName>
</protein>
<feature type="binding site" evidence="2">
    <location>
        <position position="73"/>
    </location>
    <ligand>
        <name>substrate</name>
    </ligand>
</feature>
<dbReference type="AlphaFoldDB" id="A0A315EPF2"/>
<feature type="domain" description="PglD N-terminal" evidence="3">
    <location>
        <begin position="6"/>
        <end position="85"/>
    </location>
</feature>